<dbReference type="GO" id="GO:0001514">
    <property type="term" value="P:selenocysteine incorporation"/>
    <property type="evidence" value="ECO:0007669"/>
    <property type="project" value="TreeGrafter"/>
</dbReference>
<feature type="binding site" evidence="18">
    <location>
        <position position="95"/>
    </location>
    <ligand>
        <name>substrate</name>
    </ligand>
</feature>
<evidence type="ECO:0000256" key="11">
    <source>
        <dbReference type="ARBA" id="ARBA00022917"/>
    </source>
</evidence>
<evidence type="ECO:0000256" key="2">
    <source>
        <dbReference type="ARBA" id="ARBA00002552"/>
    </source>
</evidence>
<dbReference type="Gene3D" id="3.40.640.10">
    <property type="entry name" value="Type I PLP-dependent aspartate aminotransferase-like (Major domain)"/>
    <property type="match status" value="1"/>
</dbReference>
<sequence length="436" mass="48489">MLDFNIEGLIPKNMEKRGELVLNEYLKEIEDVFNHRKIPENGIDDEKIKLFLKFLSMMDTDKDPKSVRIGEREARTYSKIHEELSSGFCHGIGRSGNLVDPQPKASGASIMYALTNKILESFFKQLGLNVHAIATPISTGMSISLCLSAARKKYGSNIVIYPYASHKSPIKAVSFVGMNMRLVETVLDCDRVYVPVEDIENAIKKEIELGNRPCVLSTLTFFPPRNSDDIVEIAKICENYDIPHIINGAYAIQNNYYLEKLKKAFKYRVDAVVSSSDKNLLTPIGGGLVYSTDAEFIKEISLSYPGRASATPVVNTLVSLLSIGSKNYLELVKNQKNSKKLLDELLNDLSKKTGGKFLDVESPIASCISVNSDPVEIAAKLYNLRVTGPRGIKKTDHFGNCYLGTYTHDYIVMNAAIGVRTEDIVNSVSKLEKILL</sequence>
<evidence type="ECO:0000313" key="20">
    <source>
        <dbReference type="EMBL" id="AVB75806.1"/>
    </source>
</evidence>
<evidence type="ECO:0000256" key="16">
    <source>
        <dbReference type="ARBA" id="ARBA00048808"/>
    </source>
</evidence>
<feature type="site" description="May act as a substrate filter by repelling compounds with a negatively charged alpha-carboxylate" evidence="19">
    <location>
        <position position="71"/>
    </location>
</feature>
<dbReference type="RefSeq" id="WP_104837436.1">
    <property type="nucleotide sequence ID" value="NZ_CP026606.1"/>
</dbReference>
<evidence type="ECO:0000256" key="14">
    <source>
        <dbReference type="ARBA" id="ARBA00032048"/>
    </source>
</evidence>
<evidence type="ECO:0000256" key="12">
    <source>
        <dbReference type="ARBA" id="ARBA00023266"/>
    </source>
</evidence>
<dbReference type="InterPro" id="IPR019872">
    <property type="entry name" value="Sec-tRNA_Se_transferase"/>
</dbReference>
<keyword evidence="11 17" id="KW-0648">Protein biosynthesis</keyword>
<evidence type="ECO:0000313" key="22">
    <source>
        <dbReference type="Proteomes" id="UP000239462"/>
    </source>
</evidence>
<dbReference type="InterPro" id="IPR008829">
    <property type="entry name" value="SepSecS/SepCysS"/>
</dbReference>
<name>A0A2L1CAA8_METMI</name>
<comment type="cofactor">
    <cofactor evidence="1 17 19">
        <name>pyridoxal 5'-phosphate</name>
        <dbReference type="ChEBI" id="CHEBI:597326"/>
    </cofactor>
</comment>
<evidence type="ECO:0000256" key="13">
    <source>
        <dbReference type="ARBA" id="ARBA00030669"/>
    </source>
</evidence>
<evidence type="ECO:0000256" key="4">
    <source>
        <dbReference type="ARBA" id="ARBA00007037"/>
    </source>
</evidence>
<dbReference type="PANTHER" id="PTHR12944:SF2">
    <property type="entry name" value="O-PHOSPHOSERYL-TRNA(SEC) SELENIUM TRANSFERASE"/>
    <property type="match status" value="1"/>
</dbReference>
<dbReference type="UniPathway" id="UPA00906">
    <property type="reaction ID" value="UER00898"/>
</dbReference>
<organism evidence="20 22">
    <name type="scientific">Methanococcus maripaludis</name>
    <name type="common">Methanococcus deltae</name>
    <dbReference type="NCBI Taxonomy" id="39152"/>
    <lineage>
        <taxon>Archaea</taxon>
        <taxon>Methanobacteriati</taxon>
        <taxon>Methanobacteriota</taxon>
        <taxon>Methanomada group</taxon>
        <taxon>Methanococci</taxon>
        <taxon>Methanococcales</taxon>
        <taxon>Methanococcaceae</taxon>
        <taxon>Methanococcus</taxon>
    </lineage>
</organism>
<reference evidence="20" key="2">
    <citation type="submission" date="2018-02" db="EMBL/GenBank/DDBJ databases">
        <title>Complete genome sequence of the Methanococcus maripaludis type strain JJ (DSM 2067), a model for selenoprotein synthesis in Archaea.</title>
        <authorList>
            <person name="Poehlein A."/>
            <person name="Heym D."/>
            <person name="Quitzke V."/>
            <person name="Fersch J."/>
            <person name="Daniel R."/>
            <person name="Rother M."/>
        </authorList>
    </citation>
    <scope>NUCLEOTIDE SEQUENCE [LARGE SCALE GENOMIC DNA]</scope>
    <source>
        <strain evidence="20">DSM 2067</strain>
    </source>
</reference>
<feature type="binding site" evidence="18">
    <location>
        <position position="266"/>
    </location>
    <ligand>
        <name>tRNA</name>
        <dbReference type="ChEBI" id="CHEBI:17843"/>
    </ligand>
</feature>
<feature type="binding site" evidence="18">
    <location>
        <position position="72"/>
    </location>
    <ligand>
        <name>pyridoxal 5'-phosphate</name>
        <dbReference type="ChEBI" id="CHEBI:597326"/>
    </ligand>
</feature>
<dbReference type="Pfam" id="PF05889">
    <property type="entry name" value="SepSecS"/>
    <property type="match status" value="1"/>
</dbReference>
<evidence type="ECO:0000256" key="3">
    <source>
        <dbReference type="ARBA" id="ARBA00004822"/>
    </source>
</evidence>
<dbReference type="EMBL" id="CP026606">
    <property type="protein sequence ID" value="AVB75806.1"/>
    <property type="molecule type" value="Genomic_DNA"/>
</dbReference>
<dbReference type="InterPro" id="IPR015424">
    <property type="entry name" value="PyrdxlP-dep_Trfase"/>
</dbReference>
<dbReference type="KEGG" id="mmad:MMJJ_03890"/>
<evidence type="ECO:0000313" key="23">
    <source>
        <dbReference type="Proteomes" id="UP000590564"/>
    </source>
</evidence>
<evidence type="ECO:0000256" key="9">
    <source>
        <dbReference type="ARBA" id="ARBA00022884"/>
    </source>
</evidence>
<proteinExistence type="inferred from homology"/>
<evidence type="ECO:0000256" key="1">
    <source>
        <dbReference type="ARBA" id="ARBA00001933"/>
    </source>
</evidence>
<feature type="binding site" evidence="18">
    <location>
        <position position="94"/>
    </location>
    <ligand>
        <name>substrate</name>
    </ligand>
</feature>
<dbReference type="SUPFAM" id="SSF53383">
    <property type="entry name" value="PLP-dependent transferases"/>
    <property type="match status" value="1"/>
</dbReference>
<dbReference type="AlphaFoldDB" id="A0A2L1CAA8"/>
<keyword evidence="10 17" id="KW-0663">Pyridoxal phosphate</keyword>
<evidence type="ECO:0000256" key="7">
    <source>
        <dbReference type="ARBA" id="ARBA00022555"/>
    </source>
</evidence>
<dbReference type="Proteomes" id="UP000239462">
    <property type="component" value="Chromosome"/>
</dbReference>
<comment type="catalytic activity">
    <reaction evidence="16 17">
        <text>O-phospho-L-seryl-tRNA(Sec) + selenophosphate + H2O = L-selenocysteinyl-tRNA(Sec) + 2 phosphate</text>
        <dbReference type="Rhea" id="RHEA:25041"/>
        <dbReference type="Rhea" id="RHEA-COMP:9743"/>
        <dbReference type="Rhea" id="RHEA-COMP:9947"/>
        <dbReference type="ChEBI" id="CHEBI:15377"/>
        <dbReference type="ChEBI" id="CHEBI:16144"/>
        <dbReference type="ChEBI" id="CHEBI:43474"/>
        <dbReference type="ChEBI" id="CHEBI:78551"/>
        <dbReference type="ChEBI" id="CHEBI:78573"/>
        <dbReference type="EC" id="2.9.1.2"/>
    </reaction>
</comment>
<dbReference type="GeneID" id="36101482"/>
<evidence type="ECO:0000256" key="17">
    <source>
        <dbReference type="PIRNR" id="PIRNR017689"/>
    </source>
</evidence>
<protein>
    <recommendedName>
        <fullName evidence="6 17">O-phosphoseryl-tRNA(Sec) selenium transferase</fullName>
        <ecNumber evidence="5 17">2.9.1.2</ecNumber>
    </recommendedName>
    <alternativeName>
        <fullName evidence="13 17">Selenocysteine synthase</fullName>
    </alternativeName>
    <alternativeName>
        <fullName evidence="14 17">Selenocysteinyl-tRNA(Sec) synthase</fullName>
    </alternativeName>
    <alternativeName>
        <fullName evidence="15 17">Sep-tRNA:Sec-tRNA synthase</fullName>
    </alternativeName>
</protein>
<accession>A0A2L1CAA8</accession>
<feature type="binding site" evidence="18">
    <location>
        <position position="307"/>
    </location>
    <ligand>
        <name>substrate</name>
    </ligand>
</feature>
<keyword evidence="9 17" id="KW-0694">RNA-binding</keyword>
<evidence type="ECO:0000256" key="8">
    <source>
        <dbReference type="ARBA" id="ARBA00022679"/>
    </source>
</evidence>
<feature type="modified residue" description="N6-(pyridoxal phosphate)lysine" evidence="19">
    <location>
        <position position="278"/>
    </location>
</feature>
<dbReference type="GO" id="GO:0000049">
    <property type="term" value="F:tRNA binding"/>
    <property type="evidence" value="ECO:0007669"/>
    <property type="project" value="UniProtKB-UniRule"/>
</dbReference>
<dbReference type="PANTHER" id="PTHR12944">
    <property type="entry name" value="SOLUBLE LIVER ANTIGEN/LIVER PANCREAS ANTIGEN"/>
    <property type="match status" value="1"/>
</dbReference>
<dbReference type="Proteomes" id="UP000590564">
    <property type="component" value="Unassembled WGS sequence"/>
</dbReference>
<dbReference type="InterPro" id="IPR015421">
    <property type="entry name" value="PyrdxlP-dep_Trfase_major"/>
</dbReference>
<comment type="function">
    <text evidence="2 17">Converts O-phosphoseryl-tRNA(Sec) to selenocysteinyl-tRNA(Sec) required for selenoprotein biosynthesis.</text>
</comment>
<comment type="pathway">
    <text evidence="3 17">Aminoacyl-tRNA biosynthesis; selenocysteinyl-tRNA(Sec) biosynthesis; selenocysteinyl-tRNA(Sec) from L-seryl-tRNA(Sec) (archaeal/eukaryal route): step 2/2.</text>
</comment>
<dbReference type="EC" id="2.9.1.2" evidence="5 17"/>
<dbReference type="GO" id="GO:0098621">
    <property type="term" value="F:O-phosphoseryl-tRNA(Sec) selenium transferase activity"/>
    <property type="evidence" value="ECO:0007669"/>
    <property type="project" value="UniProtKB-EC"/>
</dbReference>
<evidence type="ECO:0000256" key="5">
    <source>
        <dbReference type="ARBA" id="ARBA00012464"/>
    </source>
</evidence>
<reference evidence="21 23" key="3">
    <citation type="submission" date="2020-08" db="EMBL/GenBank/DDBJ databases">
        <title>Genomic Encyclopedia of Type Strains, Phase IV (KMG-V): Genome sequencing to study the core and pangenomes of soil and plant-associated prokaryotes.</title>
        <authorList>
            <person name="Whitman W."/>
        </authorList>
    </citation>
    <scope>NUCLEOTIDE SEQUENCE [LARGE SCALE GENOMIC DNA]</scope>
    <source>
        <strain evidence="21 23">D1</strain>
    </source>
</reference>
<dbReference type="PIRSF" id="PIRSF017689">
    <property type="entry name" value="SepSecS"/>
    <property type="match status" value="1"/>
</dbReference>
<keyword evidence="12 17" id="KW-0711">Selenium</keyword>
<comment type="similarity">
    <text evidence="4 17">Belongs to the SepSecS family.</text>
</comment>
<dbReference type="NCBIfam" id="TIGR03531">
    <property type="entry name" value="selenium_SpcS"/>
    <property type="match status" value="1"/>
</dbReference>
<evidence type="ECO:0000256" key="6">
    <source>
        <dbReference type="ARBA" id="ARBA00021963"/>
    </source>
</evidence>
<evidence type="ECO:0000256" key="18">
    <source>
        <dbReference type="PIRSR" id="PIRSR017689-1"/>
    </source>
</evidence>
<gene>
    <name evidence="20" type="primary">spcS</name>
    <name evidence="21" type="ORF">HNP96_001189</name>
    <name evidence="20" type="ORF">MMJJ_03890</name>
</gene>
<dbReference type="GO" id="GO:0001717">
    <property type="term" value="P:conversion of seryl-tRNAsec to selenocys-tRNAsec"/>
    <property type="evidence" value="ECO:0007669"/>
    <property type="project" value="UniProtKB-UniRule"/>
</dbReference>
<dbReference type="EMBL" id="JACHED010000002">
    <property type="protein sequence ID" value="MBB6497148.1"/>
    <property type="molecule type" value="Genomic_DNA"/>
</dbReference>
<reference evidence="22" key="1">
    <citation type="journal article" date="2018" name="Genome Announc.">
        <title>Complete Genome Sequence of the Methanococcus maripaludis Type Strain JJ (DSM 2067), a Model for Selenoprotein Synthesis in Archaea.</title>
        <authorList>
            <person name="Poehlein A."/>
            <person name="Heym D."/>
            <person name="Quitzke V."/>
            <person name="Fersch J."/>
            <person name="Daniel R."/>
            <person name="Rother M."/>
        </authorList>
    </citation>
    <scope>NUCLEOTIDE SEQUENCE [LARGE SCALE GENOMIC DNA]</scope>
    <source>
        <strain evidence="22">DSM 2067</strain>
    </source>
</reference>
<keyword evidence="8 17" id="KW-0808">Transferase</keyword>
<evidence type="ECO:0000313" key="21">
    <source>
        <dbReference type="EMBL" id="MBB6497148.1"/>
    </source>
</evidence>
<evidence type="ECO:0000256" key="15">
    <source>
        <dbReference type="ARBA" id="ARBA00032693"/>
    </source>
</evidence>
<feature type="binding site" evidence="18">
    <location>
        <position position="102"/>
    </location>
    <ligand>
        <name>substrate</name>
    </ligand>
</feature>
<evidence type="ECO:0000256" key="19">
    <source>
        <dbReference type="PIRSR" id="PIRSR017689-50"/>
    </source>
</evidence>
<keyword evidence="7 17" id="KW-0820">tRNA-binding</keyword>
<evidence type="ECO:0000256" key="10">
    <source>
        <dbReference type="ARBA" id="ARBA00022898"/>
    </source>
</evidence>